<evidence type="ECO:0000256" key="8">
    <source>
        <dbReference type="ARBA" id="ARBA00047838"/>
    </source>
</evidence>
<proteinExistence type="inferred from homology"/>
<comment type="pathway">
    <text evidence="1 10">Amino-acid biosynthesis; L-histidine biosynthesis; L-histidine from 5-phospho-alpha-D-ribose 1-diphosphate: step 5/9.</text>
</comment>
<dbReference type="EMBL" id="CP157675">
    <property type="protein sequence ID" value="XBP71225.1"/>
    <property type="molecule type" value="Genomic_DNA"/>
</dbReference>
<dbReference type="PANTHER" id="PTHR42701:SF1">
    <property type="entry name" value="IMIDAZOLE GLYCEROL PHOSPHATE SYNTHASE SUBUNIT HISH"/>
    <property type="match status" value="1"/>
</dbReference>
<dbReference type="GO" id="GO:0000105">
    <property type="term" value="P:L-histidine biosynthetic process"/>
    <property type="evidence" value="ECO:0007669"/>
    <property type="project" value="UniProtKB-UniRule"/>
</dbReference>
<keyword evidence="7 10" id="KW-0456">Lyase</keyword>
<feature type="active site" description="Nucleophile" evidence="10 11">
    <location>
        <position position="80"/>
    </location>
</feature>
<dbReference type="Pfam" id="PF00117">
    <property type="entry name" value="GATase"/>
    <property type="match status" value="1"/>
</dbReference>
<dbReference type="InterPro" id="IPR029062">
    <property type="entry name" value="Class_I_gatase-like"/>
</dbReference>
<dbReference type="InterPro" id="IPR010139">
    <property type="entry name" value="Imidazole-glycPsynth_HisH"/>
</dbReference>
<comment type="subunit">
    <text evidence="2 10">Heterodimer of HisH and HisF.</text>
</comment>
<dbReference type="GO" id="GO:0004359">
    <property type="term" value="F:glutaminase activity"/>
    <property type="evidence" value="ECO:0007669"/>
    <property type="project" value="UniProtKB-EC"/>
</dbReference>
<dbReference type="EC" id="3.5.1.2" evidence="10"/>
<dbReference type="GO" id="GO:0016829">
    <property type="term" value="F:lyase activity"/>
    <property type="evidence" value="ECO:0007669"/>
    <property type="project" value="UniProtKB-KW"/>
</dbReference>
<dbReference type="GO" id="GO:0000107">
    <property type="term" value="F:imidazoleglycerol-phosphate synthase activity"/>
    <property type="evidence" value="ECO:0007669"/>
    <property type="project" value="UniProtKB-UniRule"/>
</dbReference>
<dbReference type="HAMAP" id="MF_00278">
    <property type="entry name" value="HisH"/>
    <property type="match status" value="1"/>
</dbReference>
<evidence type="ECO:0000256" key="3">
    <source>
        <dbReference type="ARBA" id="ARBA00022605"/>
    </source>
</evidence>
<keyword evidence="4 10" id="KW-0378">Hydrolase</keyword>
<dbReference type="PROSITE" id="PS51273">
    <property type="entry name" value="GATASE_TYPE_1"/>
    <property type="match status" value="1"/>
</dbReference>
<dbReference type="Gene3D" id="3.40.50.880">
    <property type="match status" value="1"/>
</dbReference>
<name>A0AAU7LUL2_9BURK</name>
<evidence type="ECO:0000256" key="6">
    <source>
        <dbReference type="ARBA" id="ARBA00023102"/>
    </source>
</evidence>
<evidence type="ECO:0000256" key="11">
    <source>
        <dbReference type="PIRSR" id="PIRSR000495-1"/>
    </source>
</evidence>
<evidence type="ECO:0000259" key="12">
    <source>
        <dbReference type="Pfam" id="PF00117"/>
    </source>
</evidence>
<evidence type="ECO:0000256" key="1">
    <source>
        <dbReference type="ARBA" id="ARBA00005091"/>
    </source>
</evidence>
<dbReference type="EC" id="4.3.2.10" evidence="10"/>
<dbReference type="PANTHER" id="PTHR42701">
    <property type="entry name" value="IMIDAZOLE GLYCEROL PHOSPHATE SYNTHASE SUBUNIT HISH"/>
    <property type="match status" value="1"/>
</dbReference>
<protein>
    <recommendedName>
        <fullName evidence="10">Imidazole glycerol phosphate synthase subunit HisH</fullName>
        <ecNumber evidence="10">4.3.2.10</ecNumber>
    </recommendedName>
    <alternativeName>
        <fullName evidence="10">IGP synthase glutaminase subunit</fullName>
        <ecNumber evidence="10">3.5.1.2</ecNumber>
    </alternativeName>
    <alternativeName>
        <fullName evidence="10">IGP synthase subunit HisH</fullName>
    </alternativeName>
    <alternativeName>
        <fullName evidence="10">ImGP synthase subunit HisH</fullName>
        <shortName evidence="10">IGPS subunit HisH</shortName>
    </alternativeName>
</protein>
<feature type="active site" evidence="10 11">
    <location>
        <position position="188"/>
    </location>
</feature>
<gene>
    <name evidence="10 13" type="primary">hisH</name>
    <name evidence="13" type="ORF">ABLV49_05320</name>
</gene>
<accession>A0AAU7LUL2</accession>
<dbReference type="CDD" id="cd01748">
    <property type="entry name" value="GATase1_IGP_Synthase"/>
    <property type="match status" value="1"/>
</dbReference>
<sequence length="205" mass="22612">MIVIVDYGLGNLGSIKNMLRKIGYSSMVSSNPDEISKASKLILPGVGAFDTGMRHLTDSGLLDILGYKALAEKIPVLGICLGAQLMTRSSEEGCLSGLGWFEAETLKFQFDGIAGKWPLPNIGWRDVFDVNGSPLLSGFNSTPRFYFVHSYFLKPLEQDIVSMNVSYGFEYACGLSKGNLHCVQFHPEKSHKFGMQLLRNFSELT</sequence>
<keyword evidence="6 10" id="KW-0368">Histidine biosynthesis</keyword>
<evidence type="ECO:0000256" key="4">
    <source>
        <dbReference type="ARBA" id="ARBA00022801"/>
    </source>
</evidence>
<comment type="subcellular location">
    <subcellularLocation>
        <location evidence="10">Cytoplasm</location>
    </subcellularLocation>
</comment>
<comment type="catalytic activity">
    <reaction evidence="8 10">
        <text>5-[(5-phospho-1-deoxy-D-ribulos-1-ylimino)methylamino]-1-(5-phospho-beta-D-ribosyl)imidazole-4-carboxamide + L-glutamine = D-erythro-1-(imidazol-4-yl)glycerol 3-phosphate + 5-amino-1-(5-phospho-beta-D-ribosyl)imidazole-4-carboxamide + L-glutamate + H(+)</text>
        <dbReference type="Rhea" id="RHEA:24793"/>
        <dbReference type="ChEBI" id="CHEBI:15378"/>
        <dbReference type="ChEBI" id="CHEBI:29985"/>
        <dbReference type="ChEBI" id="CHEBI:58278"/>
        <dbReference type="ChEBI" id="CHEBI:58359"/>
        <dbReference type="ChEBI" id="CHEBI:58475"/>
        <dbReference type="ChEBI" id="CHEBI:58525"/>
        <dbReference type="EC" id="4.3.2.10"/>
    </reaction>
</comment>
<evidence type="ECO:0000256" key="10">
    <source>
        <dbReference type="HAMAP-Rule" id="MF_00278"/>
    </source>
</evidence>
<dbReference type="AlphaFoldDB" id="A0AAU7LUL2"/>
<comment type="catalytic activity">
    <reaction evidence="9 10">
        <text>L-glutamine + H2O = L-glutamate + NH4(+)</text>
        <dbReference type="Rhea" id="RHEA:15889"/>
        <dbReference type="ChEBI" id="CHEBI:15377"/>
        <dbReference type="ChEBI" id="CHEBI:28938"/>
        <dbReference type="ChEBI" id="CHEBI:29985"/>
        <dbReference type="ChEBI" id="CHEBI:58359"/>
        <dbReference type="EC" id="3.5.1.2"/>
    </reaction>
</comment>
<dbReference type="PIRSF" id="PIRSF000495">
    <property type="entry name" value="Amidotransf_hisH"/>
    <property type="match status" value="1"/>
</dbReference>
<keyword evidence="10" id="KW-0963">Cytoplasm</keyword>
<evidence type="ECO:0000256" key="2">
    <source>
        <dbReference type="ARBA" id="ARBA00011152"/>
    </source>
</evidence>
<dbReference type="RefSeq" id="WP_349280591.1">
    <property type="nucleotide sequence ID" value="NZ_CBCSCU010000021.1"/>
</dbReference>
<evidence type="ECO:0000313" key="13">
    <source>
        <dbReference type="EMBL" id="XBP71225.1"/>
    </source>
</evidence>
<feature type="active site" evidence="10 11">
    <location>
        <position position="186"/>
    </location>
</feature>
<dbReference type="InterPro" id="IPR017926">
    <property type="entry name" value="GATASE"/>
</dbReference>
<keyword evidence="5 10" id="KW-0315">Glutamine amidotransferase</keyword>
<comment type="function">
    <text evidence="10">IGPS catalyzes the conversion of PRFAR and glutamine to IGP, AICAR and glutamate. The HisH subunit catalyzes the hydrolysis of glutamine to glutamate and ammonia as part of the synthesis of IGP and AICAR. The resulting ammonia molecule is channeled to the active site of HisF.</text>
</comment>
<dbReference type="NCBIfam" id="TIGR01855">
    <property type="entry name" value="IMP_synth_hisH"/>
    <property type="match status" value="1"/>
</dbReference>
<evidence type="ECO:0000256" key="9">
    <source>
        <dbReference type="ARBA" id="ARBA00049534"/>
    </source>
</evidence>
<organism evidence="13">
    <name type="scientific">Polaromonas hydrogenivorans</name>
    <dbReference type="NCBI Taxonomy" id="335476"/>
    <lineage>
        <taxon>Bacteria</taxon>
        <taxon>Pseudomonadati</taxon>
        <taxon>Pseudomonadota</taxon>
        <taxon>Betaproteobacteria</taxon>
        <taxon>Burkholderiales</taxon>
        <taxon>Comamonadaceae</taxon>
        <taxon>Polaromonas</taxon>
    </lineage>
</organism>
<feature type="domain" description="Glutamine amidotransferase" evidence="12">
    <location>
        <begin position="3"/>
        <end position="201"/>
    </location>
</feature>
<dbReference type="SUPFAM" id="SSF52317">
    <property type="entry name" value="Class I glutamine amidotransferase-like"/>
    <property type="match status" value="1"/>
</dbReference>
<evidence type="ECO:0000256" key="5">
    <source>
        <dbReference type="ARBA" id="ARBA00022962"/>
    </source>
</evidence>
<keyword evidence="3 10" id="KW-0028">Amino-acid biosynthesis</keyword>
<evidence type="ECO:0000256" key="7">
    <source>
        <dbReference type="ARBA" id="ARBA00023239"/>
    </source>
</evidence>
<reference evidence="13" key="1">
    <citation type="submission" date="2024-05" db="EMBL/GenBank/DDBJ databases">
        <authorList>
            <person name="Bunk B."/>
            <person name="Swiderski J."/>
            <person name="Sproer C."/>
            <person name="Thiel V."/>
        </authorList>
    </citation>
    <scope>NUCLEOTIDE SEQUENCE</scope>
    <source>
        <strain evidence="13">DSM 17735</strain>
    </source>
</reference>
<dbReference type="GO" id="GO:0005737">
    <property type="term" value="C:cytoplasm"/>
    <property type="evidence" value="ECO:0007669"/>
    <property type="project" value="UniProtKB-SubCell"/>
</dbReference>